<dbReference type="InterPro" id="IPR002941">
    <property type="entry name" value="DNA_methylase_N4/N6"/>
</dbReference>
<evidence type="ECO:0000259" key="7">
    <source>
        <dbReference type="Pfam" id="PF01555"/>
    </source>
</evidence>
<dbReference type="SUPFAM" id="SSF53335">
    <property type="entry name" value="S-adenosyl-L-methionine-dependent methyltransferases"/>
    <property type="match status" value="1"/>
</dbReference>
<keyword evidence="5" id="KW-0680">Restriction system</keyword>
<dbReference type="GO" id="GO:0008170">
    <property type="term" value="F:N-methyltransferase activity"/>
    <property type="evidence" value="ECO:0007669"/>
    <property type="project" value="InterPro"/>
</dbReference>
<evidence type="ECO:0000313" key="8">
    <source>
        <dbReference type="EMBL" id="HIR91896.1"/>
    </source>
</evidence>
<evidence type="ECO:0000256" key="6">
    <source>
        <dbReference type="RuleBase" id="RU362026"/>
    </source>
</evidence>
<dbReference type="GO" id="GO:0005737">
    <property type="term" value="C:cytoplasm"/>
    <property type="evidence" value="ECO:0007669"/>
    <property type="project" value="TreeGrafter"/>
</dbReference>
<protein>
    <recommendedName>
        <fullName evidence="6">Methyltransferase</fullName>
        <ecNumber evidence="6">2.1.1.-</ecNumber>
    </recommendedName>
</protein>
<evidence type="ECO:0000256" key="2">
    <source>
        <dbReference type="ARBA" id="ARBA00022603"/>
    </source>
</evidence>
<comment type="similarity">
    <text evidence="1 6">Belongs to the N(4)/N(6)-methyltransferase family.</text>
</comment>
<dbReference type="AlphaFoldDB" id="A0A9D1EHH6"/>
<evidence type="ECO:0000256" key="5">
    <source>
        <dbReference type="ARBA" id="ARBA00022747"/>
    </source>
</evidence>
<dbReference type="GO" id="GO:0003677">
    <property type="term" value="F:DNA binding"/>
    <property type="evidence" value="ECO:0007669"/>
    <property type="project" value="InterPro"/>
</dbReference>
<dbReference type="Pfam" id="PF01555">
    <property type="entry name" value="N6_N4_Mtase"/>
    <property type="match status" value="1"/>
</dbReference>
<proteinExistence type="inferred from homology"/>
<dbReference type="PANTHER" id="PTHR13370">
    <property type="entry name" value="RNA METHYLASE-RELATED"/>
    <property type="match status" value="1"/>
</dbReference>
<dbReference type="PIRSF" id="PIRSF015855">
    <property type="entry name" value="TypeIII_Mtase_mKpnI"/>
    <property type="match status" value="1"/>
</dbReference>
<dbReference type="GO" id="GO:0009307">
    <property type="term" value="P:DNA restriction-modification system"/>
    <property type="evidence" value="ECO:0007669"/>
    <property type="project" value="UniProtKB-KW"/>
</dbReference>
<sequence length="449" mass="52110">MREQENQRDVELIFSHKDCILEGMQNKEDQEEIYYRREEEQQEIQRYLAPKAFSHAYRYTADGPVPAVELGERDNLLVKGDNLPAMTSLMARYEGAVKCIYIDPPYNTGNLKFGYQDSFQRSTWLTFMKNRLEVAKNLLAQDGFIFVQCDDCQNAYLKVLMDEIFGEENYRNSIYWHRTYAGKTVSKKLPWNTDTILLYSKSPKTALYRVTAELTEADKKAYTKDDGDGRGLYTTVSLQKTSSPGPETTYDYEDNEGRIWLCPKKGWRMKQSKLKALENDRRLYITDKTIREKYYLTERMAIGKQIDNFWNDIGNMNRANDLSYGLDGQKPEKLMQRIIAMATREGDLVLDFFMGTGTTCAAAMKMGRRFIGIEQLDYIEETAVQRLQAVMGGERRGISKATAWKGGGSFIYCRLAQQEGRYINLEEMEDAELSWEDVEFTRNFYGVEK</sequence>
<dbReference type="EMBL" id="DVHU01000007">
    <property type="protein sequence ID" value="HIR91896.1"/>
    <property type="molecule type" value="Genomic_DNA"/>
</dbReference>
<reference evidence="8" key="1">
    <citation type="submission" date="2020-10" db="EMBL/GenBank/DDBJ databases">
        <authorList>
            <person name="Gilroy R."/>
        </authorList>
    </citation>
    <scope>NUCLEOTIDE SEQUENCE</scope>
    <source>
        <strain evidence="8">ChiSxjej1B13-7041</strain>
    </source>
</reference>
<evidence type="ECO:0000256" key="3">
    <source>
        <dbReference type="ARBA" id="ARBA00022679"/>
    </source>
</evidence>
<dbReference type="InterPro" id="IPR002295">
    <property type="entry name" value="N4/N6-MTase_EcoPI_Mod-like"/>
</dbReference>
<dbReference type="InterPro" id="IPR029063">
    <property type="entry name" value="SAM-dependent_MTases_sf"/>
</dbReference>
<dbReference type="EC" id="2.1.1.-" evidence="6"/>
<evidence type="ECO:0000256" key="4">
    <source>
        <dbReference type="ARBA" id="ARBA00022691"/>
    </source>
</evidence>
<organism evidence="8 9">
    <name type="scientific">Candidatus Egerieimonas intestinavium</name>
    <dbReference type="NCBI Taxonomy" id="2840777"/>
    <lineage>
        <taxon>Bacteria</taxon>
        <taxon>Bacillati</taxon>
        <taxon>Bacillota</taxon>
        <taxon>Clostridia</taxon>
        <taxon>Lachnospirales</taxon>
        <taxon>Lachnospiraceae</taxon>
        <taxon>Lachnospiraceae incertae sedis</taxon>
        <taxon>Candidatus Egerieimonas</taxon>
    </lineage>
</organism>
<dbReference type="Proteomes" id="UP000886841">
    <property type="component" value="Unassembled WGS sequence"/>
</dbReference>
<dbReference type="GO" id="GO:0032259">
    <property type="term" value="P:methylation"/>
    <property type="evidence" value="ECO:0007669"/>
    <property type="project" value="UniProtKB-KW"/>
</dbReference>
<accession>A0A9D1EHH6</accession>
<keyword evidence="3" id="KW-0808">Transferase</keyword>
<evidence type="ECO:0000256" key="1">
    <source>
        <dbReference type="ARBA" id="ARBA00006594"/>
    </source>
</evidence>
<feature type="domain" description="DNA methylase N-4/N-6" evidence="7">
    <location>
        <begin position="97"/>
        <end position="383"/>
    </location>
</feature>
<dbReference type="InterPro" id="IPR002052">
    <property type="entry name" value="DNA_methylase_N6_adenine_CS"/>
</dbReference>
<dbReference type="Gene3D" id="3.40.50.150">
    <property type="entry name" value="Vaccinia Virus protein VP39"/>
    <property type="match status" value="1"/>
</dbReference>
<dbReference type="PROSITE" id="PS00092">
    <property type="entry name" value="N6_MTASE"/>
    <property type="match status" value="1"/>
</dbReference>
<gene>
    <name evidence="8" type="ORF">IAB98_00560</name>
</gene>
<name>A0A9D1EHH6_9FIRM</name>
<comment type="caution">
    <text evidence="8">The sequence shown here is derived from an EMBL/GenBank/DDBJ whole genome shotgun (WGS) entry which is preliminary data.</text>
</comment>
<reference evidence="8" key="2">
    <citation type="journal article" date="2021" name="PeerJ">
        <title>Extensive microbial diversity within the chicken gut microbiome revealed by metagenomics and culture.</title>
        <authorList>
            <person name="Gilroy R."/>
            <person name="Ravi A."/>
            <person name="Getino M."/>
            <person name="Pursley I."/>
            <person name="Horton D.L."/>
            <person name="Alikhan N.F."/>
            <person name="Baker D."/>
            <person name="Gharbi K."/>
            <person name="Hall N."/>
            <person name="Watson M."/>
            <person name="Adriaenssens E.M."/>
            <person name="Foster-Nyarko E."/>
            <person name="Jarju S."/>
            <person name="Secka A."/>
            <person name="Antonio M."/>
            <person name="Oren A."/>
            <person name="Chaudhuri R.R."/>
            <person name="La Ragione R."/>
            <person name="Hildebrand F."/>
            <person name="Pallen M.J."/>
        </authorList>
    </citation>
    <scope>NUCLEOTIDE SEQUENCE</scope>
    <source>
        <strain evidence="8">ChiSxjej1B13-7041</strain>
    </source>
</reference>
<keyword evidence="4" id="KW-0949">S-adenosyl-L-methionine</keyword>
<evidence type="ECO:0000313" key="9">
    <source>
        <dbReference type="Proteomes" id="UP000886841"/>
    </source>
</evidence>
<dbReference type="PANTHER" id="PTHR13370:SF16">
    <property type="entry name" value="SITE-SPECIFIC DNA-METHYLTRANSFERASE (ADENINE-SPECIFIC)"/>
    <property type="match status" value="1"/>
</dbReference>
<keyword evidence="2" id="KW-0489">Methyltransferase</keyword>
<dbReference type="InterPro" id="IPR001091">
    <property type="entry name" value="RM_Methyltransferase"/>
</dbReference>
<dbReference type="PRINTS" id="PR00508">
    <property type="entry name" value="S21N4MTFRASE"/>
</dbReference>